<evidence type="ECO:0000313" key="4">
    <source>
        <dbReference type="Proteomes" id="UP001500457"/>
    </source>
</evidence>
<keyword evidence="2" id="KW-0732">Signal</keyword>
<evidence type="ECO:0000256" key="2">
    <source>
        <dbReference type="SAM" id="SignalP"/>
    </source>
</evidence>
<feature type="compositionally biased region" description="Polar residues" evidence="1">
    <location>
        <begin position="231"/>
        <end position="250"/>
    </location>
</feature>
<evidence type="ECO:0000256" key="1">
    <source>
        <dbReference type="SAM" id="MobiDB-lite"/>
    </source>
</evidence>
<keyword evidence="4" id="KW-1185">Reference proteome</keyword>
<protein>
    <recommendedName>
        <fullName evidence="5">SurA-like protein</fullName>
    </recommendedName>
</protein>
<feature type="chain" id="PRO_5045162153" description="SurA-like protein" evidence="2">
    <location>
        <begin position="20"/>
        <end position="334"/>
    </location>
</feature>
<evidence type="ECO:0000313" key="3">
    <source>
        <dbReference type="EMBL" id="GAA4863763.1"/>
    </source>
</evidence>
<dbReference type="InterPro" id="IPR027304">
    <property type="entry name" value="Trigger_fact/SurA_dom_sf"/>
</dbReference>
<dbReference type="Proteomes" id="UP001500457">
    <property type="component" value="Unassembled WGS sequence"/>
</dbReference>
<proteinExistence type="predicted"/>
<comment type="caution">
    <text evidence="3">The sequence shown here is derived from an EMBL/GenBank/DDBJ whole genome shotgun (WGS) entry which is preliminary data.</text>
</comment>
<dbReference type="PROSITE" id="PS51257">
    <property type="entry name" value="PROKAR_LIPOPROTEIN"/>
    <property type="match status" value="1"/>
</dbReference>
<reference evidence="4" key="1">
    <citation type="journal article" date="2019" name="Int. J. Syst. Evol. Microbiol.">
        <title>The Global Catalogue of Microorganisms (GCM) 10K type strain sequencing project: providing services to taxonomists for standard genome sequencing and annotation.</title>
        <authorList>
            <consortium name="The Broad Institute Genomics Platform"/>
            <consortium name="The Broad Institute Genome Sequencing Center for Infectious Disease"/>
            <person name="Wu L."/>
            <person name="Ma J."/>
        </authorList>
    </citation>
    <scope>NUCLEOTIDE SEQUENCE [LARGE SCALE GENOMIC DNA]</scope>
    <source>
        <strain evidence="4">JCM 17983</strain>
    </source>
</reference>
<evidence type="ECO:0008006" key="5">
    <source>
        <dbReference type="Google" id="ProtNLM"/>
    </source>
</evidence>
<dbReference type="SUPFAM" id="SSF109998">
    <property type="entry name" value="Triger factor/SurA peptide-binding domain-like"/>
    <property type="match status" value="1"/>
</dbReference>
<dbReference type="RefSeq" id="WP_274229556.1">
    <property type="nucleotide sequence ID" value="NZ_BAABHQ010000002.1"/>
</dbReference>
<organism evidence="3 4">
    <name type="scientific">Actinomycetospora straminea</name>
    <dbReference type="NCBI Taxonomy" id="663607"/>
    <lineage>
        <taxon>Bacteria</taxon>
        <taxon>Bacillati</taxon>
        <taxon>Actinomycetota</taxon>
        <taxon>Actinomycetes</taxon>
        <taxon>Pseudonocardiales</taxon>
        <taxon>Pseudonocardiaceae</taxon>
        <taxon>Actinomycetospora</taxon>
    </lineage>
</organism>
<feature type="region of interest" description="Disordered" evidence="1">
    <location>
        <begin position="231"/>
        <end position="251"/>
    </location>
</feature>
<sequence length="334" mass="33841">MRRLSSLVASVVVGLVVLAGCGTGPDRTQAAAIVGDTVIPISEIQSGLRTAAPDLRVAVDQQGAAQGIAPGAPIPPQLLAQESRRLVTVRVLHELIAEQSRRDGIVVTPQRVDAALARAGGAEAAARGSGFDPATIRGLVADQIAASDIGRTVFDRLQVTLDYATAPDRATAEALAGAVAADPARAPQLFGAVGGTPPAGLTVRPGQDQGTGLQSSASSLLFGLPAGTVTITPGRSSSSQAGGQDPSQGPWSVVHVRERTLAAPGTPPPPGVTPASAVDDDTMFGFGLRQLQPLALELGVTVSPRYGAWDPTQLDVVQDEGSVGVVTPVRSPAP</sequence>
<gene>
    <name evidence="3" type="ORF">GCM10023203_09360</name>
</gene>
<accession>A0ABP9DY98</accession>
<name>A0ABP9DY98_9PSEU</name>
<dbReference type="EMBL" id="BAABHQ010000002">
    <property type="protein sequence ID" value="GAA4863763.1"/>
    <property type="molecule type" value="Genomic_DNA"/>
</dbReference>
<feature type="signal peptide" evidence="2">
    <location>
        <begin position="1"/>
        <end position="19"/>
    </location>
</feature>